<organism evidence="8 9">
    <name type="scientific">Thalassobacillus cyri</name>
    <dbReference type="NCBI Taxonomy" id="571932"/>
    <lineage>
        <taxon>Bacteria</taxon>
        <taxon>Bacillati</taxon>
        <taxon>Bacillota</taxon>
        <taxon>Bacilli</taxon>
        <taxon>Bacillales</taxon>
        <taxon>Bacillaceae</taxon>
        <taxon>Thalassobacillus</taxon>
    </lineage>
</organism>
<evidence type="ECO:0000256" key="3">
    <source>
        <dbReference type="ARBA" id="ARBA00023002"/>
    </source>
</evidence>
<dbReference type="EMBL" id="FNQR01000003">
    <property type="protein sequence ID" value="SEA21585.1"/>
    <property type="molecule type" value="Genomic_DNA"/>
</dbReference>
<dbReference type="Pfam" id="PF02737">
    <property type="entry name" value="3HCDH_N"/>
    <property type="match status" value="1"/>
</dbReference>
<protein>
    <submittedName>
        <fullName evidence="8">3-hydroxybutyryl-CoA dehydrogenase</fullName>
    </submittedName>
</protein>
<evidence type="ECO:0000313" key="8">
    <source>
        <dbReference type="EMBL" id="SEA21585.1"/>
    </source>
</evidence>
<dbReference type="Gene3D" id="3.40.50.720">
    <property type="entry name" value="NAD(P)-binding Rossmann-like Domain"/>
    <property type="match status" value="1"/>
</dbReference>
<dbReference type="InterPro" id="IPR006176">
    <property type="entry name" value="3-OHacyl-CoA_DH_NAD-bd"/>
</dbReference>
<dbReference type="GO" id="GO:0006635">
    <property type="term" value="P:fatty acid beta-oxidation"/>
    <property type="evidence" value="ECO:0007669"/>
    <property type="project" value="TreeGrafter"/>
</dbReference>
<keyword evidence="3" id="KW-0560">Oxidoreductase</keyword>
<dbReference type="STRING" id="571932.SAMN05421743_103204"/>
<comment type="pathway">
    <text evidence="1">Lipid metabolism; butanoate metabolism.</text>
</comment>
<feature type="site" description="Important for catalytic activity" evidence="4">
    <location>
        <position position="141"/>
    </location>
</feature>
<feature type="binding site" evidence="5">
    <location>
        <position position="34"/>
    </location>
    <ligand>
        <name>NAD(+)</name>
        <dbReference type="ChEBI" id="CHEBI:57540"/>
    </ligand>
</feature>
<dbReference type="InterPro" id="IPR022694">
    <property type="entry name" value="3-OHacyl-CoA_DH"/>
</dbReference>
<dbReference type="PROSITE" id="PS00067">
    <property type="entry name" value="3HCDH"/>
    <property type="match status" value="1"/>
</dbReference>
<feature type="binding site" evidence="5">
    <location>
        <begin position="11"/>
        <end position="16"/>
    </location>
    <ligand>
        <name>NAD(+)</name>
        <dbReference type="ChEBI" id="CHEBI:57540"/>
    </ligand>
</feature>
<dbReference type="InterPro" id="IPR008927">
    <property type="entry name" value="6-PGluconate_DH-like_C_sf"/>
</dbReference>
<dbReference type="InterPro" id="IPR006180">
    <property type="entry name" value="3-OHacyl-CoA_DH_CS"/>
</dbReference>
<dbReference type="AlphaFoldDB" id="A0A1H3ZDA0"/>
<feature type="binding site" evidence="5">
    <location>
        <position position="98"/>
    </location>
    <ligand>
        <name>NAD(+)</name>
        <dbReference type="ChEBI" id="CHEBI:57540"/>
    </ligand>
</feature>
<feature type="binding site" evidence="5">
    <location>
        <position position="276"/>
    </location>
    <ligand>
        <name>NAD(+)</name>
        <dbReference type="ChEBI" id="CHEBI:57540"/>
    </ligand>
</feature>
<reference evidence="9" key="1">
    <citation type="submission" date="2016-10" db="EMBL/GenBank/DDBJ databases">
        <authorList>
            <person name="Varghese N."/>
            <person name="Submissions S."/>
        </authorList>
    </citation>
    <scope>NUCLEOTIDE SEQUENCE [LARGE SCALE GENOMIC DNA]</scope>
    <source>
        <strain evidence="9">CCM7597</strain>
    </source>
</reference>
<evidence type="ECO:0000256" key="5">
    <source>
        <dbReference type="PIRSR" id="PIRSR000105-2"/>
    </source>
</evidence>
<dbReference type="Pfam" id="PF00725">
    <property type="entry name" value="3HCDH"/>
    <property type="match status" value="1"/>
</dbReference>
<dbReference type="SUPFAM" id="SSF51735">
    <property type="entry name" value="NAD(P)-binding Rossmann-fold domains"/>
    <property type="match status" value="1"/>
</dbReference>
<evidence type="ECO:0000313" key="9">
    <source>
        <dbReference type="Proteomes" id="UP000198584"/>
    </source>
</evidence>
<name>A0A1H3ZDA0_9BACI</name>
<dbReference type="PANTHER" id="PTHR48075:SF5">
    <property type="entry name" value="3-HYDROXYBUTYRYL-COA DEHYDROGENASE"/>
    <property type="match status" value="1"/>
</dbReference>
<dbReference type="SUPFAM" id="SSF48179">
    <property type="entry name" value="6-phosphogluconate dehydrogenase C-terminal domain-like"/>
    <property type="match status" value="1"/>
</dbReference>
<dbReference type="PANTHER" id="PTHR48075">
    <property type="entry name" value="3-HYDROXYACYL-COA DEHYDROGENASE FAMILY PROTEIN"/>
    <property type="match status" value="1"/>
</dbReference>
<dbReference type="GO" id="GO:0008691">
    <property type="term" value="F:3-hydroxybutyryl-CoA dehydrogenase activity"/>
    <property type="evidence" value="ECO:0007669"/>
    <property type="project" value="TreeGrafter"/>
</dbReference>
<sequence length="286" mass="31627">MVKIKHIAVIGSGTMGAGIAQVAVEHGFDATLYDIDQQQVDKAMASIYKRLDRHVEKGRAEASVMAEAKEKLSVTTDLLSIGSVDLVVEAAPEKLEIKQSIFQQLEEYCPSETIFATNTSSLSITEIGGKVKDPSRLAGLHFFNPAPLMLLVEVVRGVETGQETIDILTAFSEQLNKYPVVCRDTPGFIVNRVARPFYNEALRIENDGVASVEQIDRILKKAGGFKMGPFELQDMIGIDINFATTNTVYSSFYGDSRFRPHYNQERMVQAGRLGRKTEGGFYDYAT</sequence>
<dbReference type="PIRSF" id="PIRSF000105">
    <property type="entry name" value="HCDH"/>
    <property type="match status" value="1"/>
</dbReference>
<evidence type="ECO:0000256" key="1">
    <source>
        <dbReference type="ARBA" id="ARBA00005086"/>
    </source>
</evidence>
<dbReference type="GO" id="GO:0070403">
    <property type="term" value="F:NAD+ binding"/>
    <property type="evidence" value="ECO:0007669"/>
    <property type="project" value="InterPro"/>
</dbReference>
<keyword evidence="9" id="KW-1185">Reference proteome</keyword>
<keyword evidence="5" id="KW-0520">NAD</keyword>
<dbReference type="InterPro" id="IPR036291">
    <property type="entry name" value="NAD(P)-bd_dom_sf"/>
</dbReference>
<feature type="binding site" evidence="5">
    <location>
        <position position="144"/>
    </location>
    <ligand>
        <name>NAD(+)</name>
        <dbReference type="ChEBI" id="CHEBI:57540"/>
    </ligand>
</feature>
<feature type="binding site" evidence="5">
    <location>
        <position position="93"/>
    </location>
    <ligand>
        <name>NAD(+)</name>
        <dbReference type="ChEBI" id="CHEBI:57540"/>
    </ligand>
</feature>
<gene>
    <name evidence="8" type="ORF">SAMN05421743_103204</name>
</gene>
<evidence type="ECO:0000259" key="7">
    <source>
        <dbReference type="Pfam" id="PF02737"/>
    </source>
</evidence>
<dbReference type="UniPathway" id="UPA00863"/>
<dbReference type="InterPro" id="IPR006108">
    <property type="entry name" value="3HC_DH_C"/>
</dbReference>
<accession>A0A1H3ZDA0</accession>
<dbReference type="FunFam" id="3.40.50.720:FF:000009">
    <property type="entry name" value="Fatty oxidation complex, alpha subunit"/>
    <property type="match status" value="1"/>
</dbReference>
<dbReference type="GO" id="GO:0019605">
    <property type="term" value="P:butyrate metabolic process"/>
    <property type="evidence" value="ECO:0007669"/>
    <property type="project" value="UniProtKB-UniPathway"/>
</dbReference>
<feature type="domain" description="3-hydroxyacyl-CoA dehydrogenase NAD binding" evidence="7">
    <location>
        <begin position="6"/>
        <end position="185"/>
    </location>
</feature>
<dbReference type="Gene3D" id="1.10.1040.50">
    <property type="match status" value="1"/>
</dbReference>
<comment type="similarity">
    <text evidence="2">Belongs to the 3-hydroxyacyl-CoA dehydrogenase family.</text>
</comment>
<evidence type="ECO:0000256" key="4">
    <source>
        <dbReference type="PIRSR" id="PIRSR000105-1"/>
    </source>
</evidence>
<proteinExistence type="inferred from homology"/>
<evidence type="ECO:0000259" key="6">
    <source>
        <dbReference type="Pfam" id="PF00725"/>
    </source>
</evidence>
<dbReference type="Proteomes" id="UP000198584">
    <property type="component" value="Unassembled WGS sequence"/>
</dbReference>
<dbReference type="RefSeq" id="WP_093043103.1">
    <property type="nucleotide sequence ID" value="NZ_FNQR01000003.1"/>
</dbReference>
<dbReference type="OrthoDB" id="9771883at2"/>
<feature type="domain" description="3-hydroxyacyl-CoA dehydrogenase C-terminal" evidence="6">
    <location>
        <begin position="187"/>
        <end position="284"/>
    </location>
</feature>
<evidence type="ECO:0000256" key="2">
    <source>
        <dbReference type="ARBA" id="ARBA00009463"/>
    </source>
</evidence>
<feature type="binding site" evidence="5">
    <location>
        <position position="120"/>
    </location>
    <ligand>
        <name>NAD(+)</name>
        <dbReference type="ChEBI" id="CHEBI:57540"/>
    </ligand>
</feature>